<keyword evidence="2" id="KW-1185">Reference proteome</keyword>
<accession>A0AAE9ZGW8</accession>
<gene>
    <name evidence="1" type="ORF">TMCBR4_gp047</name>
</gene>
<dbReference type="SUPFAM" id="SSF47413">
    <property type="entry name" value="lambda repressor-like DNA-binding domains"/>
    <property type="match status" value="1"/>
</dbReference>
<dbReference type="Proteomes" id="UP001219524">
    <property type="component" value="Segment"/>
</dbReference>
<dbReference type="Gene3D" id="1.10.260.40">
    <property type="entry name" value="lambda repressor-like DNA-binding domains"/>
    <property type="match status" value="1"/>
</dbReference>
<protein>
    <submittedName>
        <fullName evidence="1">Uncharacterized protein</fullName>
    </submittedName>
</protein>
<reference evidence="1 2" key="1">
    <citation type="submission" date="2023-01" db="EMBL/GenBank/DDBJ databases">
        <authorList>
            <person name="Ely B."/>
        </authorList>
    </citation>
    <scope>NUCLEOTIDE SEQUENCE [LARGE SCALE GENOMIC DNA]</scope>
</reference>
<name>A0AAE9ZGW8_9CAUD</name>
<proteinExistence type="predicted"/>
<reference evidence="1 2" key="2">
    <citation type="submission" date="2023-06" db="EMBL/GenBank/DDBJ databases">
        <title>New species of Caulobacter bacteriophages in the Kronosvirus genus that infect the plant growth-promoting Caulobacter strain CBR1.</title>
        <authorList>
            <person name="Mohammadi T."/>
            <person name="Millwood A."/>
        </authorList>
    </citation>
    <scope>NUCLEOTIDE SEQUENCE [LARGE SCALE GENOMIC DNA]</scope>
</reference>
<dbReference type="GO" id="GO:0003677">
    <property type="term" value="F:DNA binding"/>
    <property type="evidence" value="ECO:0007669"/>
    <property type="project" value="InterPro"/>
</dbReference>
<evidence type="ECO:0000313" key="2">
    <source>
        <dbReference type="Proteomes" id="UP001219524"/>
    </source>
</evidence>
<evidence type="ECO:0000313" key="1">
    <source>
        <dbReference type="EMBL" id="WDS38356.1"/>
    </source>
</evidence>
<dbReference type="InterPro" id="IPR010982">
    <property type="entry name" value="Lambda_DNA-bd_dom_sf"/>
</dbReference>
<dbReference type="EMBL" id="OQ330850">
    <property type="protein sequence ID" value="WDS38356.1"/>
    <property type="molecule type" value="Genomic_DNA"/>
</dbReference>
<organism evidence="1 2">
    <name type="scientific">Caulobacter phage TMCBR4</name>
    <dbReference type="NCBI Taxonomy" id="3028191"/>
    <lineage>
        <taxon>Viruses</taxon>
        <taxon>Duplodnaviria</taxon>
        <taxon>Heunggongvirae</taxon>
        <taxon>Uroviricota</taxon>
        <taxon>Caudoviricetes</taxon>
        <taxon>Caudoviricetes incertae sedis</taxon>
        <taxon>Kronosvirus</taxon>
        <taxon>Kronosvirus elgin</taxon>
    </lineage>
</organism>
<sequence length="147" mass="16090">MPGWNGTCKRYLFQVGTKCAGLPEAFQSGTKANMEQKAPAQPPRRHLSLIVKDETQTPAARFAACLEAYSLTDDEAAALLGVSRPVVARLRLARRPASQDIAARVELLFGIPAAHWALLKDDTVARIKANRATLERTARQRPTRKAA</sequence>